<keyword evidence="1" id="KW-0812">Transmembrane</keyword>
<comment type="caution">
    <text evidence="2">The sequence shown here is derived from an EMBL/GenBank/DDBJ whole genome shotgun (WGS) entry which is preliminary data.</text>
</comment>
<sequence length="185" mass="20546">MIKRILSIILIISLVLIELGSFHSSKAYACSCAFVEAKEKLELFSAVFEGTVIDIGETKSSSQYSQVREYTFAVERAWKGVKDKNITVFSLDGGSNSCGFQFSKDRTYLVYASQDKDDTLVTSLCSNNLLSSEAGEDLKQLGAGQLINSNNEEDIPSSVTLYIILSLILLLIIVAVWRIRIRTRK</sequence>
<protein>
    <recommendedName>
        <fullName evidence="4">Tissue inhibitor of metalloproteinase</fullName>
    </recommendedName>
</protein>
<keyword evidence="1" id="KW-0472">Membrane</keyword>
<evidence type="ECO:0000256" key="1">
    <source>
        <dbReference type="SAM" id="Phobius"/>
    </source>
</evidence>
<reference evidence="2 3" key="1">
    <citation type="submission" date="2020-08" db="EMBL/GenBank/DDBJ databases">
        <title>A Genomic Blueprint of the Chicken Gut Microbiome.</title>
        <authorList>
            <person name="Gilroy R."/>
            <person name="Ravi A."/>
            <person name="Getino M."/>
            <person name="Pursley I."/>
            <person name="Horton D.L."/>
            <person name="Alikhan N.-F."/>
            <person name="Baker D."/>
            <person name="Gharbi K."/>
            <person name="Hall N."/>
            <person name="Watson M."/>
            <person name="Adriaenssens E.M."/>
            <person name="Foster-Nyarko E."/>
            <person name="Jarju S."/>
            <person name="Secka A."/>
            <person name="Antonio M."/>
            <person name="Oren A."/>
            <person name="Chaudhuri R."/>
            <person name="La Ragione R.M."/>
            <person name="Hildebrand F."/>
            <person name="Pallen M.J."/>
        </authorList>
    </citation>
    <scope>NUCLEOTIDE SEQUENCE [LARGE SCALE GENOMIC DNA]</scope>
    <source>
        <strain evidence="2 3">Sa2BVA9</strain>
    </source>
</reference>
<evidence type="ECO:0008006" key="4">
    <source>
        <dbReference type="Google" id="ProtNLM"/>
    </source>
</evidence>
<evidence type="ECO:0000313" key="2">
    <source>
        <dbReference type="EMBL" id="MBD7969209.1"/>
    </source>
</evidence>
<dbReference type="EMBL" id="JACSQL010000006">
    <property type="protein sequence ID" value="MBD7969209.1"/>
    <property type="molecule type" value="Genomic_DNA"/>
</dbReference>
<keyword evidence="3" id="KW-1185">Reference proteome</keyword>
<proteinExistence type="predicted"/>
<accession>A0ABR8T1M8</accession>
<dbReference type="SUPFAM" id="SSF50242">
    <property type="entry name" value="TIMP-like"/>
    <property type="match status" value="1"/>
</dbReference>
<name>A0ABR8T1M8_9BACL</name>
<dbReference type="RefSeq" id="WP_191801000.1">
    <property type="nucleotide sequence ID" value="NZ_JACSQL010000006.1"/>
</dbReference>
<keyword evidence="1" id="KW-1133">Transmembrane helix</keyword>
<organism evidence="2 3">
    <name type="scientific">Paenibacillus gallinarum</name>
    <dbReference type="NCBI Taxonomy" id="2762232"/>
    <lineage>
        <taxon>Bacteria</taxon>
        <taxon>Bacillati</taxon>
        <taxon>Bacillota</taxon>
        <taxon>Bacilli</taxon>
        <taxon>Bacillales</taxon>
        <taxon>Paenibacillaceae</taxon>
        <taxon>Paenibacillus</taxon>
    </lineage>
</organism>
<evidence type="ECO:0000313" key="3">
    <source>
        <dbReference type="Proteomes" id="UP000608071"/>
    </source>
</evidence>
<feature type="transmembrane region" description="Helical" evidence="1">
    <location>
        <begin position="159"/>
        <end position="179"/>
    </location>
</feature>
<dbReference type="Gene3D" id="2.40.50.120">
    <property type="match status" value="1"/>
</dbReference>
<dbReference type="InterPro" id="IPR008993">
    <property type="entry name" value="TIMP-like_OB-fold"/>
</dbReference>
<gene>
    <name evidence="2" type="ORF">H9647_14120</name>
</gene>
<dbReference type="Proteomes" id="UP000608071">
    <property type="component" value="Unassembled WGS sequence"/>
</dbReference>